<dbReference type="Proteomes" id="UP001597168">
    <property type="component" value="Unassembled WGS sequence"/>
</dbReference>
<evidence type="ECO:0000313" key="1">
    <source>
        <dbReference type="EMBL" id="MFD1145916.1"/>
    </source>
</evidence>
<gene>
    <name evidence="1" type="ORF">ACFQ3T_02125</name>
</gene>
<keyword evidence="2" id="KW-1185">Reference proteome</keyword>
<dbReference type="EMBL" id="JBHTLK010000005">
    <property type="protein sequence ID" value="MFD1145916.1"/>
    <property type="molecule type" value="Genomic_DNA"/>
</dbReference>
<comment type="caution">
    <text evidence="1">The sequence shown here is derived from an EMBL/GenBank/DDBJ whole genome shotgun (WGS) entry which is preliminary data.</text>
</comment>
<proteinExistence type="predicted"/>
<protein>
    <submittedName>
        <fullName evidence="1">Uncharacterized protein</fullName>
    </submittedName>
</protein>
<organism evidence="1 2">
    <name type="scientific">Saccharothrix hoggarensis</name>
    <dbReference type="NCBI Taxonomy" id="913853"/>
    <lineage>
        <taxon>Bacteria</taxon>
        <taxon>Bacillati</taxon>
        <taxon>Actinomycetota</taxon>
        <taxon>Actinomycetes</taxon>
        <taxon>Pseudonocardiales</taxon>
        <taxon>Pseudonocardiaceae</taxon>
        <taxon>Saccharothrix</taxon>
    </lineage>
</organism>
<dbReference type="RefSeq" id="WP_380719126.1">
    <property type="nucleotide sequence ID" value="NZ_JBHTLK010000005.1"/>
</dbReference>
<accession>A0ABW3QHS7</accession>
<name>A0ABW3QHS7_9PSEU</name>
<sequence>MTEHRNPTSEPQVGEALDQLYATGFSPADLIDLVETITSARTRNTGCDVHVTVVDRGNPEEMPEWSTIRVQPAPNHVNLAVVQQPGRTLGDQLPDRDALAEWIGDAREAVIEYDRACDGASGDEEAERAGELRDKVEQVVGWFERLTAERDAHDTDCGEQDERVTLSASDLIDWADDAQRLMADHTSSLTGGLSEWEDYARKAVNQHIGRMVDLIESATGVNVAEATADES</sequence>
<evidence type="ECO:0000313" key="2">
    <source>
        <dbReference type="Proteomes" id="UP001597168"/>
    </source>
</evidence>
<reference evidence="2" key="1">
    <citation type="journal article" date="2019" name="Int. J. Syst. Evol. Microbiol.">
        <title>The Global Catalogue of Microorganisms (GCM) 10K type strain sequencing project: providing services to taxonomists for standard genome sequencing and annotation.</title>
        <authorList>
            <consortium name="The Broad Institute Genomics Platform"/>
            <consortium name="The Broad Institute Genome Sequencing Center for Infectious Disease"/>
            <person name="Wu L."/>
            <person name="Ma J."/>
        </authorList>
    </citation>
    <scope>NUCLEOTIDE SEQUENCE [LARGE SCALE GENOMIC DNA]</scope>
    <source>
        <strain evidence="2">CCUG 60214</strain>
    </source>
</reference>